<dbReference type="InterPro" id="IPR018076">
    <property type="entry name" value="T2SS_GspF_dom"/>
</dbReference>
<feature type="transmembrane region" description="Helical" evidence="6">
    <location>
        <begin position="120"/>
        <end position="139"/>
    </location>
</feature>
<dbReference type="PANTHER" id="PTHR35007">
    <property type="entry name" value="INTEGRAL MEMBRANE PROTEIN-RELATED"/>
    <property type="match status" value="1"/>
</dbReference>
<keyword evidence="2" id="KW-1003">Cell membrane</keyword>
<evidence type="ECO:0000256" key="3">
    <source>
        <dbReference type="ARBA" id="ARBA00022692"/>
    </source>
</evidence>
<comment type="subcellular location">
    <subcellularLocation>
        <location evidence="1">Cell membrane</location>
        <topology evidence="1">Multi-pass membrane protein</topology>
    </subcellularLocation>
</comment>
<dbReference type="Proteomes" id="UP000198741">
    <property type="component" value="Chromosome I"/>
</dbReference>
<keyword evidence="5 6" id="KW-0472">Membrane</keyword>
<dbReference type="PANTHER" id="PTHR35007:SF2">
    <property type="entry name" value="PILUS ASSEMBLE PROTEIN"/>
    <property type="match status" value="1"/>
</dbReference>
<evidence type="ECO:0000256" key="2">
    <source>
        <dbReference type="ARBA" id="ARBA00022475"/>
    </source>
</evidence>
<evidence type="ECO:0000256" key="1">
    <source>
        <dbReference type="ARBA" id="ARBA00004651"/>
    </source>
</evidence>
<keyword evidence="3 6" id="KW-0812">Transmembrane</keyword>
<gene>
    <name evidence="8" type="ORF">SAMN04515671_0145</name>
</gene>
<proteinExistence type="predicted"/>
<evidence type="ECO:0000313" key="9">
    <source>
        <dbReference type="Proteomes" id="UP000198741"/>
    </source>
</evidence>
<keyword evidence="4 6" id="KW-1133">Transmembrane helix</keyword>
<dbReference type="Pfam" id="PF00482">
    <property type="entry name" value="T2SSF"/>
    <property type="match status" value="1"/>
</dbReference>
<feature type="domain" description="Type II secretion system protein GspF" evidence="7">
    <location>
        <begin position="157"/>
        <end position="282"/>
    </location>
</feature>
<dbReference type="GO" id="GO:0005886">
    <property type="term" value="C:plasma membrane"/>
    <property type="evidence" value="ECO:0007669"/>
    <property type="project" value="UniProtKB-SubCell"/>
</dbReference>
<dbReference type="STRING" id="1090615.SAMN04515671_0145"/>
<evidence type="ECO:0000259" key="7">
    <source>
        <dbReference type="Pfam" id="PF00482"/>
    </source>
</evidence>
<sequence length="294" mass="31247">MAPIVLAAALTFALGVGIASWVVLTPADPAREEVLANAIGGLRPADGAAGSTPRRNPSGGLARHLTGGKAVARLERLSALAGRPPAWTLGRLMGARLILPAVGAALSALFVEAGPSTGRYLLAVLVTVVAHFLPDLLLYSRGQERQAAMGLELADTLDQMTIAVEAGLGFEGAMLRAAKNGRGPLAEELIRTLQDMQLGQSRREAYLALANRTSVPDLRRFLRAVIQADLYGIAIAGVLRTQAHEMRMKRRQAAEEKAMKIPVKVIFPLMLCILPALFIVLLGPVAIEMAKNFK</sequence>
<reference evidence="8 9" key="1">
    <citation type="submission" date="2016-10" db="EMBL/GenBank/DDBJ databases">
        <authorList>
            <person name="de Groot N.N."/>
        </authorList>
    </citation>
    <scope>NUCLEOTIDE SEQUENCE [LARGE SCALE GENOMIC DNA]</scope>
    <source>
        <strain evidence="9">P4-7,KCTC 19426,CECT 7604</strain>
    </source>
</reference>
<dbReference type="AlphaFoldDB" id="A0A1H0HNM6"/>
<feature type="transmembrane region" description="Helical" evidence="6">
    <location>
        <begin position="261"/>
        <end position="287"/>
    </location>
</feature>
<dbReference type="RefSeq" id="WP_090474105.1">
    <property type="nucleotide sequence ID" value="NZ_LT629710.1"/>
</dbReference>
<dbReference type="EMBL" id="LT629710">
    <property type="protein sequence ID" value="SDO20785.1"/>
    <property type="molecule type" value="Genomic_DNA"/>
</dbReference>
<evidence type="ECO:0000313" key="8">
    <source>
        <dbReference type="EMBL" id="SDO20785.1"/>
    </source>
</evidence>
<name>A0A1H0HNM6_9ACTN</name>
<evidence type="ECO:0000256" key="6">
    <source>
        <dbReference type="SAM" id="Phobius"/>
    </source>
</evidence>
<feature type="transmembrane region" description="Helical" evidence="6">
    <location>
        <begin position="93"/>
        <end position="113"/>
    </location>
</feature>
<evidence type="ECO:0000256" key="4">
    <source>
        <dbReference type="ARBA" id="ARBA00022989"/>
    </source>
</evidence>
<evidence type="ECO:0000256" key="5">
    <source>
        <dbReference type="ARBA" id="ARBA00023136"/>
    </source>
</evidence>
<protein>
    <submittedName>
        <fullName evidence="8">Tight adherence protein C</fullName>
    </submittedName>
</protein>
<organism evidence="8 9">
    <name type="scientific">Nakamurella panacisegetis</name>
    <dbReference type="NCBI Taxonomy" id="1090615"/>
    <lineage>
        <taxon>Bacteria</taxon>
        <taxon>Bacillati</taxon>
        <taxon>Actinomycetota</taxon>
        <taxon>Actinomycetes</taxon>
        <taxon>Nakamurellales</taxon>
        <taxon>Nakamurellaceae</taxon>
        <taxon>Nakamurella</taxon>
    </lineage>
</organism>
<keyword evidence="9" id="KW-1185">Reference proteome</keyword>
<dbReference type="OrthoDB" id="9810662at2"/>
<accession>A0A1H0HNM6</accession>